<organism evidence="12 13">
    <name type="scientific">Trapa incisa</name>
    <dbReference type="NCBI Taxonomy" id="236973"/>
    <lineage>
        <taxon>Eukaryota</taxon>
        <taxon>Viridiplantae</taxon>
        <taxon>Streptophyta</taxon>
        <taxon>Embryophyta</taxon>
        <taxon>Tracheophyta</taxon>
        <taxon>Spermatophyta</taxon>
        <taxon>Magnoliopsida</taxon>
        <taxon>eudicotyledons</taxon>
        <taxon>Gunneridae</taxon>
        <taxon>Pentapetalae</taxon>
        <taxon>rosids</taxon>
        <taxon>malvids</taxon>
        <taxon>Myrtales</taxon>
        <taxon>Lythraceae</taxon>
        <taxon>Trapa</taxon>
    </lineage>
</organism>
<name>A0AAN7PZE1_9MYRT</name>
<comment type="similarity">
    <text evidence="3">Belongs to the DNA glycosylase family. DEMETER subfamily.</text>
</comment>
<evidence type="ECO:0000259" key="11">
    <source>
        <dbReference type="SMART" id="SM00478"/>
    </source>
</evidence>
<dbReference type="CDD" id="cd00056">
    <property type="entry name" value="ENDO3c"/>
    <property type="match status" value="1"/>
</dbReference>
<dbReference type="InterPro" id="IPR028924">
    <property type="entry name" value="Perm-CXXC"/>
</dbReference>
<feature type="compositionally biased region" description="Basic and acidic residues" evidence="10">
    <location>
        <begin position="871"/>
        <end position="881"/>
    </location>
</feature>
<feature type="compositionally biased region" description="Polar residues" evidence="10">
    <location>
        <begin position="374"/>
        <end position="386"/>
    </location>
</feature>
<evidence type="ECO:0000256" key="4">
    <source>
        <dbReference type="ARBA" id="ARBA00022485"/>
    </source>
</evidence>
<dbReference type="FunFam" id="1.10.1670.10:FF:000004">
    <property type="entry name" value="DNA glycosylase/AP lyase ROS1"/>
    <property type="match status" value="1"/>
</dbReference>
<evidence type="ECO:0000313" key="13">
    <source>
        <dbReference type="Proteomes" id="UP001345219"/>
    </source>
</evidence>
<proteinExistence type="inferred from homology"/>
<feature type="region of interest" description="Disordered" evidence="10">
    <location>
        <begin position="862"/>
        <end position="881"/>
    </location>
</feature>
<dbReference type="SUPFAM" id="SSF48150">
    <property type="entry name" value="DNA-glycosylase"/>
    <property type="match status" value="1"/>
</dbReference>
<feature type="compositionally biased region" description="Basic and acidic residues" evidence="10">
    <location>
        <begin position="387"/>
        <end position="402"/>
    </location>
</feature>
<comment type="cofactor">
    <cofactor evidence="1">
        <name>[4Fe-4S] cluster</name>
        <dbReference type="ChEBI" id="CHEBI:49883"/>
    </cofactor>
</comment>
<dbReference type="PANTHER" id="PTHR46213:SF24">
    <property type="entry name" value="HHH-GPD DOMAIN-CONTAINING PROTEIN"/>
    <property type="match status" value="1"/>
</dbReference>
<dbReference type="GO" id="GO:0003677">
    <property type="term" value="F:DNA binding"/>
    <property type="evidence" value="ECO:0007669"/>
    <property type="project" value="UniProtKB-KW"/>
</dbReference>
<dbReference type="GO" id="GO:0005634">
    <property type="term" value="C:nucleus"/>
    <property type="evidence" value="ECO:0007669"/>
    <property type="project" value="UniProtKB-SubCell"/>
</dbReference>
<dbReference type="Proteomes" id="UP001345219">
    <property type="component" value="Chromosome 6"/>
</dbReference>
<keyword evidence="8" id="KW-0238">DNA-binding</keyword>
<comment type="caution">
    <text evidence="12">The sequence shown here is derived from an EMBL/GenBank/DDBJ whole genome shotgun (WGS) entry which is preliminary data.</text>
</comment>
<dbReference type="GO" id="GO:0035514">
    <property type="term" value="F:DNA demethylase activity"/>
    <property type="evidence" value="ECO:0007669"/>
    <property type="project" value="InterPro"/>
</dbReference>
<dbReference type="Gene3D" id="1.10.1670.10">
    <property type="entry name" value="Helix-hairpin-Helix base-excision DNA repair enzymes (C-terminal)"/>
    <property type="match status" value="1"/>
</dbReference>
<gene>
    <name evidence="12" type="ORF">SAY87_006939</name>
</gene>
<dbReference type="EMBL" id="JAXIOK010000013">
    <property type="protein sequence ID" value="KAK4756812.1"/>
    <property type="molecule type" value="Genomic_DNA"/>
</dbReference>
<keyword evidence="6" id="KW-0408">Iron</keyword>
<dbReference type="GO" id="GO:0003906">
    <property type="term" value="F:DNA-(apurinic or apyrimidinic site) endonuclease activity"/>
    <property type="evidence" value="ECO:0007669"/>
    <property type="project" value="UniProtKB-ARBA"/>
</dbReference>
<keyword evidence="9" id="KW-0539">Nucleus</keyword>
<keyword evidence="13" id="KW-1185">Reference proteome</keyword>
<feature type="region of interest" description="Disordered" evidence="10">
    <location>
        <begin position="522"/>
        <end position="553"/>
    </location>
</feature>
<dbReference type="InterPro" id="IPR028925">
    <property type="entry name" value="RRM_DME"/>
</dbReference>
<dbReference type="GO" id="GO:0019104">
    <property type="term" value="F:DNA N-glycosylase activity"/>
    <property type="evidence" value="ECO:0007669"/>
    <property type="project" value="InterPro"/>
</dbReference>
<evidence type="ECO:0000256" key="3">
    <source>
        <dbReference type="ARBA" id="ARBA00005646"/>
    </source>
</evidence>
<feature type="compositionally biased region" description="Basic and acidic residues" evidence="10">
    <location>
        <begin position="1134"/>
        <end position="1147"/>
    </location>
</feature>
<evidence type="ECO:0000256" key="7">
    <source>
        <dbReference type="ARBA" id="ARBA00023014"/>
    </source>
</evidence>
<dbReference type="GO" id="GO:0006284">
    <property type="term" value="P:base-excision repair"/>
    <property type="evidence" value="ECO:0007669"/>
    <property type="project" value="InterPro"/>
</dbReference>
<dbReference type="InterPro" id="IPR011257">
    <property type="entry name" value="DNA_glycosylase"/>
</dbReference>
<feature type="region of interest" description="Disordered" evidence="10">
    <location>
        <begin position="1097"/>
        <end position="1151"/>
    </location>
</feature>
<evidence type="ECO:0000256" key="10">
    <source>
        <dbReference type="SAM" id="MobiDB-lite"/>
    </source>
</evidence>
<comment type="subcellular location">
    <subcellularLocation>
        <location evidence="2">Nucleus</location>
    </subcellularLocation>
</comment>
<feature type="compositionally biased region" description="Basic and acidic residues" evidence="10">
    <location>
        <begin position="1050"/>
        <end position="1061"/>
    </location>
</feature>
<dbReference type="Pfam" id="PF15629">
    <property type="entry name" value="Perm-CXXC"/>
    <property type="match status" value="1"/>
</dbReference>
<dbReference type="InterPro" id="IPR023170">
    <property type="entry name" value="HhH_base_excis_C"/>
</dbReference>
<evidence type="ECO:0000256" key="2">
    <source>
        <dbReference type="ARBA" id="ARBA00004123"/>
    </source>
</evidence>
<dbReference type="GO" id="GO:0141166">
    <property type="term" value="P:chromosomal 5-methylcytosine DNA demethylation pathway"/>
    <property type="evidence" value="ECO:0007669"/>
    <property type="project" value="InterPro"/>
</dbReference>
<dbReference type="GO" id="GO:0046872">
    <property type="term" value="F:metal ion binding"/>
    <property type="evidence" value="ECO:0007669"/>
    <property type="project" value="UniProtKB-KW"/>
</dbReference>
<evidence type="ECO:0000256" key="6">
    <source>
        <dbReference type="ARBA" id="ARBA00023004"/>
    </source>
</evidence>
<sequence>MNPFKNSVVGLWAPPQDDSHADGNFLLSQTPTKTVPLPPHATPILHSENLLDKLNCPELGGSSNGYLHENLLGKMNCPELGGSSNGYLHDNLLDKMNCPELGGSSTGYLHEIPSYSNLVEPTNPFEKIPSYNNLHEKMPQSEIPIYSNGYLHEIPSYSNLVEPTNQFGRIPSYSNLVESTNQFGRIPSYSNLVESTNQFEKMPQSENLFDFDFGFDVGTHHTNNQSTRAYNLDLDIGGAYNLDLDIGDSRNTSMSLYDILTSGNSLTESLPGGSQALDLNFPVQPDVLTEFHSWLNNGDNDSLLCTDAVPNTDHQYMKSTFYPDNYDLNSTPRSKVPSEIYNTLPFTPITPNEARSENIKVPLHEKEAEILESNVDSLKSNDGTKNGSREDIDLNKTPEQKPPKRKKHRPKVIIEGNTKRTKTSHTPHKTPSHTPQKPSHTPRKPNRKVGESSQKKNTPKKGLKETDESPLKDVKESGAAQVHSTRKSSRKVLNFDLEEVASNCKKMRVPTTSNFLFETAEQSGSEVTPKNSFLPQYQQGSMHRTTPTSMDRNSHPEVQRVVHQQSIKSHSQLGEDEEDFTFDLRHLEKNLGVGVNLPNSNIGQVTPSKQHNDNGGATQSQMWQDFLSTLSDAKTNIKEKISHVSPVIDDSRLEHSILQQQVLFEQLNHSPREESKKSSQIDLVSMMGTLVPAELRRKRSSRRNSPQVVTKKKEEGVLVPYKWQGTILPFEGKKPKQQRARVDLDPYTNKMWNFLMGKETEEELEENSEENEKWWENERGVFHGRVDSFIARMRLVQGDRHFSPWKGSIVDSVIGVFLTQNVSDHLSSSAFMSLVARFPLDSTSHNKCCSNGKTKILVEEPEEFPVTKNESPPKEPSQKEPFQDCEGLVIEGAKLLEKQTHSLEEEVISSQGSFDCSTVDDSKGIKFCSRPNSESEDQGASHKSKGVDFFSSEFSLHEEMLMLHDINNQASGITSHTYGLERRYELLNEGYTNGSSSITLPKTFESQNMCLSSFPNSDPHLKMTPDFRVGNYNVLGQGSTSSETKAATLGEERNGTIKRTEQPPIQETRVPTLEQTQTTDQYHVLNKDQVDQKSYLHVKPQSGITQQSKSILDDTMHNPNSNEQPSLSSKTHKKENAAKQAKAKESKAQAAKNFDWDTLRKEVKTNYAHINTRDSLDYEAMRQASIREISDIIKERGMNNMLAARMKDFLDRLIDDHGSVDLEWLRGVPPDKAKDYLLSIRGLGLKSVECVRLLTLHHLAFPVDTNVGRIAVRLGWVPLQPLPDSLQLHLLELYPVLETVQKYLWPRLCKLDQPTLYELHYHMITFGKVFCTKSKPNCNACPMRSECRHFASAFTSARLGLPGLQQRGNAGSVPPFAESSSLVQINPPLPYPQNPVMESQFASTSCEPIIEEPTSPEQEFKARESDIEDTWAADEDEEEIPTINLNMKELTENLQNFIQSNNINLEEGDMSRALIALTPAMASIPARKLKNVSRLRTEHLVYELPDNDPLLEGMPKRESDDPSPYLFAIWTPGETANSIRPPEKKCEFQNSEDLCNEKTCFTCNTIKEANTHTVRGTLLIPCRTAMKGSFPLNGTYFQVNEMFADHQTSLNPMVVPRSSIWKFRRRTVYFGTSVSSIFKGLSTGEIQACFWRGFVCVRGFERATGAPRPLVARLHFSQSKLAKTKKEDKSRK</sequence>
<keyword evidence="4" id="KW-0004">4Fe-4S</keyword>
<evidence type="ECO:0000313" key="12">
    <source>
        <dbReference type="EMBL" id="KAK4756812.1"/>
    </source>
</evidence>
<feature type="region of interest" description="Disordered" evidence="10">
    <location>
        <begin position="373"/>
        <end position="489"/>
    </location>
</feature>
<dbReference type="PANTHER" id="PTHR46213">
    <property type="entry name" value="TRANSCRIPTIONAL ACTIVATOR DEMETER"/>
    <property type="match status" value="1"/>
</dbReference>
<feature type="compositionally biased region" description="Basic and acidic residues" evidence="10">
    <location>
        <begin position="462"/>
        <end position="476"/>
    </location>
</feature>
<dbReference type="InterPro" id="IPR003265">
    <property type="entry name" value="HhH-GPD_domain"/>
</dbReference>
<dbReference type="SMART" id="SM00478">
    <property type="entry name" value="ENDO3c"/>
    <property type="match status" value="1"/>
</dbReference>
<dbReference type="InterPro" id="IPR003651">
    <property type="entry name" value="Endonuclease3_FeS-loop_motif"/>
</dbReference>
<evidence type="ECO:0000256" key="9">
    <source>
        <dbReference type="ARBA" id="ARBA00023242"/>
    </source>
</evidence>
<dbReference type="Pfam" id="PF15628">
    <property type="entry name" value="RRM_DME"/>
    <property type="match status" value="1"/>
</dbReference>
<accession>A0AAN7PZE1</accession>
<feature type="compositionally biased region" description="Polar residues" evidence="10">
    <location>
        <begin position="522"/>
        <end position="551"/>
    </location>
</feature>
<reference evidence="12 13" key="1">
    <citation type="journal article" date="2023" name="Hortic Res">
        <title>Pangenome of water caltrop reveals structural variations and asymmetric subgenome divergence after allopolyploidization.</title>
        <authorList>
            <person name="Zhang X."/>
            <person name="Chen Y."/>
            <person name="Wang L."/>
            <person name="Yuan Y."/>
            <person name="Fang M."/>
            <person name="Shi L."/>
            <person name="Lu R."/>
            <person name="Comes H.P."/>
            <person name="Ma Y."/>
            <person name="Chen Y."/>
            <person name="Huang G."/>
            <person name="Zhou Y."/>
            <person name="Zheng Z."/>
            <person name="Qiu Y."/>
        </authorList>
    </citation>
    <scope>NUCLEOTIDE SEQUENCE [LARGE SCALE GENOMIC DNA]</scope>
    <source>
        <tissue evidence="12">Roots</tissue>
    </source>
</reference>
<dbReference type="InterPro" id="IPR044811">
    <property type="entry name" value="DME/ROS1"/>
</dbReference>
<feature type="domain" description="HhH-GPD" evidence="11">
    <location>
        <begin position="1150"/>
        <end position="1329"/>
    </location>
</feature>
<dbReference type="SMART" id="SM00525">
    <property type="entry name" value="FES"/>
    <property type="match status" value="1"/>
</dbReference>
<keyword evidence="7" id="KW-0411">Iron-sulfur</keyword>
<feature type="compositionally biased region" description="Basic residues" evidence="10">
    <location>
        <begin position="419"/>
        <end position="431"/>
    </location>
</feature>
<feature type="compositionally biased region" description="Polar residues" evidence="10">
    <location>
        <begin position="1117"/>
        <end position="1129"/>
    </location>
</feature>
<keyword evidence="5" id="KW-0479">Metal-binding</keyword>
<evidence type="ECO:0000256" key="1">
    <source>
        <dbReference type="ARBA" id="ARBA00001966"/>
    </source>
</evidence>
<feature type="compositionally biased region" description="Polar residues" evidence="10">
    <location>
        <begin position="1034"/>
        <end position="1045"/>
    </location>
</feature>
<dbReference type="GO" id="GO:0051539">
    <property type="term" value="F:4 iron, 4 sulfur cluster binding"/>
    <property type="evidence" value="ECO:0007669"/>
    <property type="project" value="UniProtKB-KW"/>
</dbReference>
<feature type="region of interest" description="Disordered" evidence="10">
    <location>
        <begin position="1034"/>
        <end position="1080"/>
    </location>
</feature>
<evidence type="ECO:0000256" key="8">
    <source>
        <dbReference type="ARBA" id="ARBA00023125"/>
    </source>
</evidence>
<evidence type="ECO:0000256" key="5">
    <source>
        <dbReference type="ARBA" id="ARBA00022723"/>
    </source>
</evidence>
<protein>
    <recommendedName>
        <fullName evidence="11">HhH-GPD domain-containing protein</fullName>
    </recommendedName>
</protein>